<comment type="function">
    <text evidence="6 9">Catalyzes cyclization of the linear tetrapyrrole, hydroxymethylbilane, to the macrocyclic uroporphyrinogen III.</text>
</comment>
<name>A0A2V4ADJ4_9BACT</name>
<evidence type="ECO:0000256" key="9">
    <source>
        <dbReference type="RuleBase" id="RU366031"/>
    </source>
</evidence>
<feature type="domain" description="Tetrapyrrole biosynthesis uroporphyrinogen III synthase" evidence="10">
    <location>
        <begin position="30"/>
        <end position="231"/>
    </location>
</feature>
<comment type="caution">
    <text evidence="11">The sequence shown here is derived from an EMBL/GenBank/DDBJ whole genome shotgun (WGS) entry which is preliminary data.</text>
</comment>
<evidence type="ECO:0000313" key="11">
    <source>
        <dbReference type="EMBL" id="PXY02104.1"/>
    </source>
</evidence>
<comment type="catalytic activity">
    <reaction evidence="8 9">
        <text>hydroxymethylbilane = uroporphyrinogen III + H2O</text>
        <dbReference type="Rhea" id="RHEA:18965"/>
        <dbReference type="ChEBI" id="CHEBI:15377"/>
        <dbReference type="ChEBI" id="CHEBI:57308"/>
        <dbReference type="ChEBI" id="CHEBI:57845"/>
        <dbReference type="EC" id="4.2.1.75"/>
    </reaction>
</comment>
<evidence type="ECO:0000256" key="8">
    <source>
        <dbReference type="ARBA" id="ARBA00048617"/>
    </source>
</evidence>
<evidence type="ECO:0000256" key="4">
    <source>
        <dbReference type="ARBA" id="ARBA00023239"/>
    </source>
</evidence>
<dbReference type="Pfam" id="PF02602">
    <property type="entry name" value="HEM4"/>
    <property type="match status" value="1"/>
</dbReference>
<dbReference type="InterPro" id="IPR036108">
    <property type="entry name" value="4pyrrol_syn_uPrphyn_synt_sf"/>
</dbReference>
<dbReference type="InterPro" id="IPR003754">
    <property type="entry name" value="4pyrrol_synth_uPrphyn_synth"/>
</dbReference>
<sequence length="240" mass="27837">MNKQRMDTGKLKHILFTRKLTDNHYEFGKKIGLSLVDYPFIDIELSDLPKETIENLKTNENASWIFTSKNSVKSLLKSFPDISNYSNRKCFAVGEKTAEELRKLNFEVVVPKHHNALSLVDRLEQEPSGIPYYYFSGNMRRKTITNFFNENEIKYQEIECYITHLIQPDLNIDQFDAVCFCSPSAVLSFFSKYQIREDIPCIAIGNTTAVKLLDYTENVAMSEKTNIYSMLEICNEYLNS</sequence>
<dbReference type="RefSeq" id="WP_110359738.1">
    <property type="nucleotide sequence ID" value="NZ_QFLI01000002.1"/>
</dbReference>
<dbReference type="SUPFAM" id="SSF69618">
    <property type="entry name" value="HemD-like"/>
    <property type="match status" value="1"/>
</dbReference>
<evidence type="ECO:0000256" key="5">
    <source>
        <dbReference type="ARBA" id="ARBA00023244"/>
    </source>
</evidence>
<dbReference type="CDD" id="cd06578">
    <property type="entry name" value="HemD"/>
    <property type="match status" value="1"/>
</dbReference>
<dbReference type="PANTHER" id="PTHR38042">
    <property type="entry name" value="UROPORPHYRINOGEN-III SYNTHASE, CHLOROPLASTIC"/>
    <property type="match status" value="1"/>
</dbReference>
<gene>
    <name evidence="11" type="ORF">DF185_05520</name>
</gene>
<dbReference type="InterPro" id="IPR039793">
    <property type="entry name" value="UROS/Hem4"/>
</dbReference>
<dbReference type="EMBL" id="QFLI01000002">
    <property type="protein sequence ID" value="PXY02104.1"/>
    <property type="molecule type" value="Genomic_DNA"/>
</dbReference>
<keyword evidence="5 9" id="KW-0627">Porphyrin biosynthesis</keyword>
<accession>A0A2V4ADJ4</accession>
<evidence type="ECO:0000256" key="7">
    <source>
        <dbReference type="ARBA" id="ARBA00040167"/>
    </source>
</evidence>
<dbReference type="OrthoDB" id="1523900at2"/>
<evidence type="ECO:0000256" key="2">
    <source>
        <dbReference type="ARBA" id="ARBA00008133"/>
    </source>
</evidence>
<evidence type="ECO:0000313" key="12">
    <source>
        <dbReference type="Proteomes" id="UP000248079"/>
    </source>
</evidence>
<dbReference type="GO" id="GO:0004852">
    <property type="term" value="F:uroporphyrinogen-III synthase activity"/>
    <property type="evidence" value="ECO:0007669"/>
    <property type="project" value="UniProtKB-UniRule"/>
</dbReference>
<dbReference type="PANTHER" id="PTHR38042:SF1">
    <property type="entry name" value="UROPORPHYRINOGEN-III SYNTHASE, CHLOROPLASTIC"/>
    <property type="match status" value="1"/>
</dbReference>
<proteinExistence type="inferred from homology"/>
<dbReference type="GO" id="GO:0006780">
    <property type="term" value="P:uroporphyrinogen III biosynthetic process"/>
    <property type="evidence" value="ECO:0007669"/>
    <property type="project" value="UniProtKB-UniRule"/>
</dbReference>
<organism evidence="11 12">
    <name type="scientific">Marinifilum breve</name>
    <dbReference type="NCBI Taxonomy" id="2184082"/>
    <lineage>
        <taxon>Bacteria</taxon>
        <taxon>Pseudomonadati</taxon>
        <taxon>Bacteroidota</taxon>
        <taxon>Bacteroidia</taxon>
        <taxon>Marinilabiliales</taxon>
        <taxon>Marinifilaceae</taxon>
    </lineage>
</organism>
<comment type="similarity">
    <text evidence="2 9">Belongs to the uroporphyrinogen-III synthase family.</text>
</comment>
<comment type="pathway">
    <text evidence="1 9">Porphyrin-containing compound metabolism; protoporphyrin-IX biosynthesis; coproporphyrinogen-III from 5-aminolevulinate: step 3/4.</text>
</comment>
<evidence type="ECO:0000256" key="6">
    <source>
        <dbReference type="ARBA" id="ARBA00037589"/>
    </source>
</evidence>
<keyword evidence="12" id="KW-1185">Reference proteome</keyword>
<reference evidence="11 12" key="1">
    <citation type="submission" date="2018-05" db="EMBL/GenBank/DDBJ databases">
        <title>Marinifilum breve JC075T sp. nov., a marine bacterium isolated from Yongle Blue Hole in the South China Sea.</title>
        <authorList>
            <person name="Fu T."/>
        </authorList>
    </citation>
    <scope>NUCLEOTIDE SEQUENCE [LARGE SCALE GENOMIC DNA]</scope>
    <source>
        <strain evidence="11 12">JC075</strain>
    </source>
</reference>
<evidence type="ECO:0000259" key="10">
    <source>
        <dbReference type="Pfam" id="PF02602"/>
    </source>
</evidence>
<dbReference type="EC" id="4.2.1.75" evidence="3 9"/>
<dbReference type="AlphaFoldDB" id="A0A2V4ADJ4"/>
<dbReference type="Gene3D" id="3.40.50.10090">
    <property type="match status" value="2"/>
</dbReference>
<evidence type="ECO:0000256" key="1">
    <source>
        <dbReference type="ARBA" id="ARBA00004772"/>
    </source>
</evidence>
<evidence type="ECO:0000256" key="3">
    <source>
        <dbReference type="ARBA" id="ARBA00013109"/>
    </source>
</evidence>
<dbReference type="GO" id="GO:0006782">
    <property type="term" value="P:protoporphyrinogen IX biosynthetic process"/>
    <property type="evidence" value="ECO:0007669"/>
    <property type="project" value="UniProtKB-UniRule"/>
</dbReference>
<protein>
    <recommendedName>
        <fullName evidence="7 9">Uroporphyrinogen-III synthase</fullName>
        <ecNumber evidence="3 9">4.2.1.75</ecNumber>
    </recommendedName>
</protein>
<dbReference type="Proteomes" id="UP000248079">
    <property type="component" value="Unassembled WGS sequence"/>
</dbReference>
<keyword evidence="4 9" id="KW-0456">Lyase</keyword>